<feature type="compositionally biased region" description="Basic and acidic residues" evidence="1">
    <location>
        <begin position="22"/>
        <end position="43"/>
    </location>
</feature>
<comment type="caution">
    <text evidence="2">The sequence shown here is derived from an EMBL/GenBank/DDBJ whole genome shotgun (WGS) entry which is preliminary data.</text>
</comment>
<evidence type="ECO:0000313" key="2">
    <source>
        <dbReference type="EMBL" id="KAK8554035.1"/>
    </source>
</evidence>
<reference evidence="2 3" key="1">
    <citation type="journal article" date="2024" name="G3 (Bethesda)">
        <title>Genome assembly of Hibiscus sabdariffa L. provides insights into metabolisms of medicinal natural products.</title>
        <authorList>
            <person name="Kim T."/>
        </authorList>
    </citation>
    <scope>NUCLEOTIDE SEQUENCE [LARGE SCALE GENOMIC DNA]</scope>
    <source>
        <strain evidence="2">TK-2024</strain>
        <tissue evidence="2">Old leaves</tissue>
    </source>
</reference>
<sequence>MSKRVGLDVSDEECMQEIEVRDDALEEHEIKGRNGKLDGHESDYLDSSDPGEYGDSGESDEEIWAYAPYNMFQRARRTVLKEIQGSYVEEFANLWGYAAELLHSNPGVQ</sequence>
<evidence type="ECO:0000313" key="3">
    <source>
        <dbReference type="Proteomes" id="UP001472677"/>
    </source>
</evidence>
<feature type="region of interest" description="Disordered" evidence="1">
    <location>
        <begin position="22"/>
        <end position="59"/>
    </location>
</feature>
<dbReference type="Proteomes" id="UP001472677">
    <property type="component" value="Unassembled WGS sequence"/>
</dbReference>
<proteinExistence type="predicted"/>
<accession>A0ABR2E7N4</accession>
<dbReference type="EMBL" id="JBBPBM010000019">
    <property type="protein sequence ID" value="KAK8554035.1"/>
    <property type="molecule type" value="Genomic_DNA"/>
</dbReference>
<evidence type="ECO:0000256" key="1">
    <source>
        <dbReference type="SAM" id="MobiDB-lite"/>
    </source>
</evidence>
<protein>
    <submittedName>
        <fullName evidence="2">Uncharacterized protein</fullName>
    </submittedName>
</protein>
<name>A0ABR2E7N4_9ROSI</name>
<keyword evidence="3" id="KW-1185">Reference proteome</keyword>
<organism evidence="2 3">
    <name type="scientific">Hibiscus sabdariffa</name>
    <name type="common">roselle</name>
    <dbReference type="NCBI Taxonomy" id="183260"/>
    <lineage>
        <taxon>Eukaryota</taxon>
        <taxon>Viridiplantae</taxon>
        <taxon>Streptophyta</taxon>
        <taxon>Embryophyta</taxon>
        <taxon>Tracheophyta</taxon>
        <taxon>Spermatophyta</taxon>
        <taxon>Magnoliopsida</taxon>
        <taxon>eudicotyledons</taxon>
        <taxon>Gunneridae</taxon>
        <taxon>Pentapetalae</taxon>
        <taxon>rosids</taxon>
        <taxon>malvids</taxon>
        <taxon>Malvales</taxon>
        <taxon>Malvaceae</taxon>
        <taxon>Malvoideae</taxon>
        <taxon>Hibiscus</taxon>
    </lineage>
</organism>
<gene>
    <name evidence="2" type="ORF">V6N12_031013</name>
</gene>